<dbReference type="GO" id="GO:0004984">
    <property type="term" value="F:olfactory receptor activity"/>
    <property type="evidence" value="ECO:0007669"/>
    <property type="project" value="TreeGrafter"/>
</dbReference>
<evidence type="ECO:0000256" key="1">
    <source>
        <dbReference type="ARBA" id="ARBA00004141"/>
    </source>
</evidence>
<organism evidence="7 8">
    <name type="scientific">Oesophagostomum dentatum</name>
    <name type="common">Nodular worm</name>
    <dbReference type="NCBI Taxonomy" id="61180"/>
    <lineage>
        <taxon>Eukaryota</taxon>
        <taxon>Metazoa</taxon>
        <taxon>Ecdysozoa</taxon>
        <taxon>Nematoda</taxon>
        <taxon>Chromadorea</taxon>
        <taxon>Rhabditida</taxon>
        <taxon>Rhabditina</taxon>
        <taxon>Rhabditomorpha</taxon>
        <taxon>Strongyloidea</taxon>
        <taxon>Strongylidae</taxon>
        <taxon>Oesophagostomum</taxon>
    </lineage>
</organism>
<accession>A0A0B1TA51</accession>
<protein>
    <submittedName>
        <fullName evidence="7">Uncharacterized protein</fullName>
    </submittedName>
</protein>
<feature type="transmembrane region" description="Helical" evidence="6">
    <location>
        <begin position="28"/>
        <end position="49"/>
    </location>
</feature>
<gene>
    <name evidence="7" type="ORF">OESDEN_07875</name>
</gene>
<keyword evidence="8" id="KW-1185">Reference proteome</keyword>
<feature type="transmembrane region" description="Helical" evidence="6">
    <location>
        <begin position="61"/>
        <end position="83"/>
    </location>
</feature>
<evidence type="ECO:0000313" key="7">
    <source>
        <dbReference type="EMBL" id="KHJ92245.1"/>
    </source>
</evidence>
<dbReference type="EMBL" id="KN551476">
    <property type="protein sequence ID" value="KHJ92245.1"/>
    <property type="molecule type" value="Genomic_DNA"/>
</dbReference>
<evidence type="ECO:0000256" key="4">
    <source>
        <dbReference type="ARBA" id="ARBA00023136"/>
    </source>
</evidence>
<dbReference type="OrthoDB" id="5819201at2759"/>
<comment type="subcellular location">
    <subcellularLocation>
        <location evidence="1">Membrane</location>
        <topology evidence="1">Multi-pass membrane protein</topology>
    </subcellularLocation>
</comment>
<sequence length="115" mass="13960">MLFRITRNVNEKCQAAENIRALKMLTPLLVFHFICYPTYFVVSIIIQFLKPIVGGLIFRVMFSAVYFISYYCILSPIFLWYIVRKKNKKEQTVFTTRTESQREEEVYFQNYRNMW</sequence>
<evidence type="ECO:0000313" key="8">
    <source>
        <dbReference type="Proteomes" id="UP000053660"/>
    </source>
</evidence>
<keyword evidence="3 6" id="KW-1133">Transmembrane helix</keyword>
<proteinExistence type="inferred from homology"/>
<keyword evidence="2 6" id="KW-0812">Transmembrane</keyword>
<evidence type="ECO:0000256" key="6">
    <source>
        <dbReference type="SAM" id="Phobius"/>
    </source>
</evidence>
<dbReference type="AlphaFoldDB" id="A0A0B1TA51"/>
<evidence type="ECO:0000256" key="3">
    <source>
        <dbReference type="ARBA" id="ARBA00022989"/>
    </source>
</evidence>
<dbReference type="PANTHER" id="PTHR31357">
    <property type="entry name" value="SERPENTINE RECEPTOR CLASS ALPHA-10"/>
    <property type="match status" value="1"/>
</dbReference>
<dbReference type="GO" id="GO:0016020">
    <property type="term" value="C:membrane"/>
    <property type="evidence" value="ECO:0007669"/>
    <property type="project" value="UniProtKB-SubCell"/>
</dbReference>
<dbReference type="PANTHER" id="PTHR31357:SF5">
    <property type="entry name" value="SERPENTINE RECEPTOR CLASS ALPHA-1-RELATED"/>
    <property type="match status" value="1"/>
</dbReference>
<dbReference type="Proteomes" id="UP000053660">
    <property type="component" value="Unassembled WGS sequence"/>
</dbReference>
<evidence type="ECO:0000256" key="2">
    <source>
        <dbReference type="ARBA" id="ARBA00022692"/>
    </source>
</evidence>
<keyword evidence="4 6" id="KW-0472">Membrane</keyword>
<dbReference type="InterPro" id="IPR051080">
    <property type="entry name" value="Nematode_rcpt-like_serp_alpha"/>
</dbReference>
<evidence type="ECO:0000256" key="5">
    <source>
        <dbReference type="ARBA" id="ARBA00037994"/>
    </source>
</evidence>
<reference evidence="7 8" key="1">
    <citation type="submission" date="2014-03" db="EMBL/GenBank/DDBJ databases">
        <title>Draft genome of the hookworm Oesophagostomum dentatum.</title>
        <authorList>
            <person name="Mitreva M."/>
        </authorList>
    </citation>
    <scope>NUCLEOTIDE SEQUENCE [LARGE SCALE GENOMIC DNA]</scope>
    <source>
        <strain evidence="7 8">OD-Hann</strain>
    </source>
</reference>
<comment type="similarity">
    <text evidence="5">Belongs to the nematode receptor-like protein sra family.</text>
</comment>
<name>A0A0B1TA51_OESDE</name>